<evidence type="ECO:0000313" key="2">
    <source>
        <dbReference type="EMBL" id="MCZ4093671.1"/>
    </source>
</evidence>
<dbReference type="EMBL" id="JAPVOI010000005">
    <property type="protein sequence ID" value="MCZ4093671.1"/>
    <property type="molecule type" value="Genomic_DNA"/>
</dbReference>
<name>A0ABT4KNZ6_9HYPH</name>
<dbReference type="SUPFAM" id="SSF46689">
    <property type="entry name" value="Homeodomain-like"/>
    <property type="match status" value="1"/>
</dbReference>
<sequence length="43" mass="5191">MLDALQRHRFRRGEAARYLGISRKTLYNKMRAYGLPLQPRERT</sequence>
<proteinExistence type="predicted"/>
<dbReference type="Pfam" id="PF02954">
    <property type="entry name" value="HTH_8"/>
    <property type="match status" value="1"/>
</dbReference>
<dbReference type="InterPro" id="IPR002197">
    <property type="entry name" value="HTH_Fis"/>
</dbReference>
<dbReference type="InterPro" id="IPR009057">
    <property type="entry name" value="Homeodomain-like_sf"/>
</dbReference>
<evidence type="ECO:0000259" key="1">
    <source>
        <dbReference type="Pfam" id="PF02954"/>
    </source>
</evidence>
<evidence type="ECO:0000313" key="3">
    <source>
        <dbReference type="Proteomes" id="UP001079430"/>
    </source>
</evidence>
<dbReference type="RefSeq" id="WP_269285606.1">
    <property type="nucleotide sequence ID" value="NZ_JAPVOI010000005.1"/>
</dbReference>
<dbReference type="Gene3D" id="1.10.10.60">
    <property type="entry name" value="Homeodomain-like"/>
    <property type="match status" value="1"/>
</dbReference>
<gene>
    <name evidence="2" type="ORF">O3W52_28140</name>
</gene>
<dbReference type="Proteomes" id="UP001079430">
    <property type="component" value="Unassembled WGS sequence"/>
</dbReference>
<accession>A0ABT4KNZ6</accession>
<organism evidence="2 3">
    <name type="scientific">Sinorhizobium psoraleae</name>
    <dbReference type="NCBI Taxonomy" id="520838"/>
    <lineage>
        <taxon>Bacteria</taxon>
        <taxon>Pseudomonadati</taxon>
        <taxon>Pseudomonadota</taxon>
        <taxon>Alphaproteobacteria</taxon>
        <taxon>Hyphomicrobiales</taxon>
        <taxon>Rhizobiaceae</taxon>
        <taxon>Sinorhizobium/Ensifer group</taxon>
        <taxon>Sinorhizobium</taxon>
    </lineage>
</organism>
<feature type="domain" description="DNA binding HTH" evidence="1">
    <location>
        <begin position="2"/>
        <end position="33"/>
    </location>
</feature>
<reference evidence="2" key="1">
    <citation type="submission" date="2022-10" db="EMBL/GenBank/DDBJ databases">
        <title>Whole genome sequencing of three plant growth promoting bacteria isolated from Vachellia tortilis subsp. raddiana in Morocco.</title>
        <authorList>
            <person name="Hnini M."/>
            <person name="Zouagui R."/>
            <person name="Zouagui H."/>
            <person name="Chemao Elfihri M.-W."/>
            <person name="Ibrahimi A."/>
            <person name="Sbabou L."/>
            <person name="Aurag J."/>
        </authorList>
    </citation>
    <scope>NUCLEOTIDE SEQUENCE</scope>
    <source>
        <strain evidence="2">LMR678</strain>
    </source>
</reference>
<protein>
    <recommendedName>
        <fullName evidence="1">DNA binding HTH domain-containing protein</fullName>
    </recommendedName>
</protein>
<keyword evidence="3" id="KW-1185">Reference proteome</keyword>
<comment type="caution">
    <text evidence="2">The sequence shown here is derived from an EMBL/GenBank/DDBJ whole genome shotgun (WGS) entry which is preliminary data.</text>
</comment>